<proteinExistence type="evidence at transcript level"/>
<protein>
    <submittedName>
        <fullName evidence="1">Uncharacterized protein</fullName>
    </submittedName>
</protein>
<sequence length="122" mass="14354">IIHQEGNVRSALTSVLPDLTSLLQADGKRIHRAGNSALQGRPYSSSYQSEHDNQSLYMKVSQESCRRPWMVNCLQWYPDHLQNLDQHSMEWNFKTDKTQILFTQNVYLFAYTHYLFRIEICT</sequence>
<dbReference type="AlphaFoldDB" id="A0A0P6IUR5"/>
<organism evidence="1">
    <name type="scientific">Aedes aegypti</name>
    <name type="common">Yellowfever mosquito</name>
    <name type="synonym">Culex aegypti</name>
    <dbReference type="NCBI Taxonomy" id="7159"/>
    <lineage>
        <taxon>Eukaryota</taxon>
        <taxon>Metazoa</taxon>
        <taxon>Ecdysozoa</taxon>
        <taxon>Arthropoda</taxon>
        <taxon>Hexapoda</taxon>
        <taxon>Insecta</taxon>
        <taxon>Pterygota</taxon>
        <taxon>Neoptera</taxon>
        <taxon>Endopterygota</taxon>
        <taxon>Diptera</taxon>
        <taxon>Nematocera</taxon>
        <taxon>Culicoidea</taxon>
        <taxon>Culicidae</taxon>
        <taxon>Culicinae</taxon>
        <taxon>Aedini</taxon>
        <taxon>Aedes</taxon>
        <taxon>Stegomyia</taxon>
    </lineage>
</organism>
<reference evidence="1" key="1">
    <citation type="journal article" date="2016" name="PLoS ONE">
        <title>A Deep Insight into the Sialome of Male and Female Aedes aegypti Mosquitoes.</title>
        <authorList>
            <person name="Ribeiro J.M."/>
            <person name="Martin-Martin I."/>
            <person name="Arca B."/>
            <person name="Calvo E."/>
        </authorList>
    </citation>
    <scope>NUCLEOTIDE SEQUENCE</scope>
    <source>
        <strain evidence="1">Liverpool</strain>
        <tissue evidence="1">Salivary glands</tissue>
    </source>
</reference>
<dbReference type="EMBL" id="GDUN01000412">
    <property type="protein sequence ID" value="JAN95507.1"/>
    <property type="molecule type" value="mRNA"/>
</dbReference>
<feature type="non-terminal residue" evidence="1">
    <location>
        <position position="122"/>
    </location>
</feature>
<feature type="non-terminal residue" evidence="1">
    <location>
        <position position="1"/>
    </location>
</feature>
<evidence type="ECO:0000313" key="1">
    <source>
        <dbReference type="EMBL" id="JAN95507.1"/>
    </source>
</evidence>
<name>A0A0P6IUR5_AEDAE</name>
<accession>A0A0P6IUR5</accession>